<dbReference type="AlphaFoldDB" id="A0A8J3QA75"/>
<evidence type="ECO:0000313" key="3">
    <source>
        <dbReference type="Proteomes" id="UP000612899"/>
    </source>
</evidence>
<organism evidence="2 3">
    <name type="scientific">Rhizocola hellebori</name>
    <dbReference type="NCBI Taxonomy" id="1392758"/>
    <lineage>
        <taxon>Bacteria</taxon>
        <taxon>Bacillati</taxon>
        <taxon>Actinomycetota</taxon>
        <taxon>Actinomycetes</taxon>
        <taxon>Micromonosporales</taxon>
        <taxon>Micromonosporaceae</taxon>
        <taxon>Rhizocola</taxon>
    </lineage>
</organism>
<proteinExistence type="predicted"/>
<feature type="transmembrane region" description="Helical" evidence="1">
    <location>
        <begin position="187"/>
        <end position="206"/>
    </location>
</feature>
<evidence type="ECO:0000256" key="1">
    <source>
        <dbReference type="SAM" id="Phobius"/>
    </source>
</evidence>
<feature type="transmembrane region" description="Helical" evidence="1">
    <location>
        <begin position="282"/>
        <end position="308"/>
    </location>
</feature>
<name>A0A8J3QA75_9ACTN</name>
<keyword evidence="1" id="KW-1133">Transmembrane helix</keyword>
<keyword evidence="1" id="KW-0472">Membrane</keyword>
<keyword evidence="1" id="KW-0812">Transmembrane</keyword>
<dbReference type="RefSeq" id="WP_203910088.1">
    <property type="nucleotide sequence ID" value="NZ_BONY01000025.1"/>
</dbReference>
<feature type="transmembrane region" description="Helical" evidence="1">
    <location>
        <begin position="157"/>
        <end position="180"/>
    </location>
</feature>
<feature type="transmembrane region" description="Helical" evidence="1">
    <location>
        <begin position="74"/>
        <end position="95"/>
    </location>
</feature>
<dbReference type="Proteomes" id="UP000612899">
    <property type="component" value="Unassembled WGS sequence"/>
</dbReference>
<feature type="transmembrane region" description="Helical" evidence="1">
    <location>
        <begin position="251"/>
        <end position="270"/>
    </location>
</feature>
<comment type="caution">
    <text evidence="2">The sequence shown here is derived from an EMBL/GenBank/DDBJ whole genome shotgun (WGS) entry which is preliminary data.</text>
</comment>
<feature type="transmembrane region" description="Helical" evidence="1">
    <location>
        <begin position="320"/>
        <end position="339"/>
    </location>
</feature>
<feature type="transmembrane region" description="Helical" evidence="1">
    <location>
        <begin position="351"/>
        <end position="377"/>
    </location>
</feature>
<sequence length="546" mass="57294">MLRDRLALHLAAGAIAAVILAPLAWPGYVLSYDMSFVPSQSLRLDLIAPLDAAPRAVPLDAAVSLINLAMPGWLLQRLILVAIVWAAVVGAGRLVPTESLGVRLIAAIGYGWTPFLAERLLLGQWGLLIAYAALPWLVRAALDLRAEKPGAWPKLVLLLGLSALTPSGGIIAAAVCLALAPLRKVPLIGGAVLLVNSPWLVAALVGNSTAHSDPAGVAAFAARSENWGGAIVSLLGTGGIWNEETTPASRASPLVPILTAVVVLLSLFGYQKMRHRMPSRFPAVAVTGLAIAALSTFGPGITALTWLVDNVPGAGVLRDAQKFVLPYALLLVLCAALGAERLASRLPKEPAAVVLTGTVLLMMCAVPDLAFGGAGALRPVRYPPDWQAVSELVGREPGVALSLPLSEYRRYRWNRNRTVFDPALRYLPVPVLADDTLVVDDVLVAGENVRLREIRARLASGEPIATADVRWVLIQHRGVVDQAVPPGALTGLESVFIGPDLALYRNPAAVASTVEPARHAPIVAAEIAALLAMIAAAGTIAGTARR</sequence>
<gene>
    <name evidence="2" type="ORF">Rhe02_43410</name>
</gene>
<feature type="transmembrane region" description="Helical" evidence="1">
    <location>
        <begin position="522"/>
        <end position="544"/>
    </location>
</feature>
<feature type="transmembrane region" description="Helical" evidence="1">
    <location>
        <begin position="116"/>
        <end position="137"/>
    </location>
</feature>
<reference evidence="2" key="1">
    <citation type="submission" date="2021-01" db="EMBL/GenBank/DDBJ databases">
        <title>Whole genome shotgun sequence of Rhizocola hellebori NBRC 109834.</title>
        <authorList>
            <person name="Komaki H."/>
            <person name="Tamura T."/>
        </authorList>
    </citation>
    <scope>NUCLEOTIDE SEQUENCE</scope>
    <source>
        <strain evidence="2">NBRC 109834</strain>
    </source>
</reference>
<dbReference type="EMBL" id="BONY01000025">
    <property type="protein sequence ID" value="GIH06274.1"/>
    <property type="molecule type" value="Genomic_DNA"/>
</dbReference>
<evidence type="ECO:0000313" key="2">
    <source>
        <dbReference type="EMBL" id="GIH06274.1"/>
    </source>
</evidence>
<protein>
    <submittedName>
        <fullName evidence="2">Uncharacterized protein</fullName>
    </submittedName>
</protein>
<accession>A0A8J3QA75</accession>
<keyword evidence="3" id="KW-1185">Reference proteome</keyword>